<protein>
    <recommendedName>
        <fullName evidence="1">RNHCP domain-containing protein</fullName>
    </recommendedName>
</protein>
<gene>
    <name evidence="2" type="ORF">DMENIID0002_13490</name>
</gene>
<accession>A0AAT9GA51</accession>
<proteinExistence type="predicted"/>
<dbReference type="EMBL" id="AP029170">
    <property type="protein sequence ID" value="BFD46703.1"/>
    <property type="molecule type" value="Genomic_DNA"/>
</dbReference>
<feature type="domain" description="RNHCP" evidence="1">
    <location>
        <begin position="11"/>
        <end position="94"/>
    </location>
</feature>
<organism evidence="2">
    <name type="scientific">Candidatus Tisiphia endosymbiont of Sergentomyia squamirostris</name>
    <dbReference type="NCBI Taxonomy" id="3113639"/>
    <lineage>
        <taxon>Bacteria</taxon>
        <taxon>Pseudomonadati</taxon>
        <taxon>Pseudomonadota</taxon>
        <taxon>Alphaproteobacteria</taxon>
        <taxon>Rickettsiales</taxon>
        <taxon>Rickettsiaceae</taxon>
        <taxon>Rickettsieae</taxon>
        <taxon>Candidatus Tisiphia</taxon>
    </lineage>
</organism>
<dbReference type="InterPro" id="IPR024439">
    <property type="entry name" value="RNHCP"/>
</dbReference>
<reference evidence="2" key="1">
    <citation type="submission" date="2024-01" db="EMBL/GenBank/DDBJ databases">
        <title>Sequencing the genomes of a sandfly, Sergentomyia squamirostris, and its two endosymbionts.</title>
        <authorList>
            <person name="Itokawa K."/>
            <person name="Sanjoba C."/>
        </authorList>
    </citation>
    <scope>NUCLEOTIDE SEQUENCE</scope>
    <source>
        <strain evidence="2">RiSSQ</strain>
    </source>
</reference>
<name>A0AAT9GA51_9RICK</name>
<evidence type="ECO:0000259" key="1">
    <source>
        <dbReference type="Pfam" id="PF12647"/>
    </source>
</evidence>
<dbReference type="Pfam" id="PF12647">
    <property type="entry name" value="RNHCP"/>
    <property type="match status" value="1"/>
</dbReference>
<evidence type="ECO:0000313" key="2">
    <source>
        <dbReference type="EMBL" id="BFD46703.1"/>
    </source>
</evidence>
<dbReference type="AlphaFoldDB" id="A0AAT9GA51"/>
<sequence>MVTKKFYRNKEDFICDICSESVQGNGYTNHCSACFYSKHVDINPGDRASRCNGLMQPVSYKLDSKKGIILTHKCLKCGEYKNNKLASTDSVENLLDVFSYA</sequence>